<sequence>MVCLPNNFGGLGLKKVSDTDFVMLVKLGWRLTSNPDDLWSKVVSNKYLKDQSFFSVKYHNSYTWKSIMKGNEVIELGAKWRIGDISKIKFLTYIWIDDLVLSDVALNPIPDELLELTVYPYLVGIAVALAALGITAAYNYFHKKPKVCLDPKNFKEFQLVQRTQLNHNTAKFRFALPTPTSVLSLSVGKHVVCRGKDWFGEEVVRPYTPITLDTDVGYFELVVKMYPKGRMSHHFREMQEGDYLSVKGPKFGMLVGGTGITPMFQLTGGIIENPKDNIIIHLIYANVTLQDILLKEELDGFASKFPSRFTVYYVLSQPPAVPFFIIILLIVIKSHFWSALYLPSLNMFINRQILRCGPPGMNKAMADHLTALGYTSKMHV</sequence>
<dbReference type="PANTHER" id="PTHR19370:SF200">
    <property type="entry name" value="NADH-CYTOCHROME B5 REDUCTASE"/>
    <property type="match status" value="1"/>
</dbReference>
<dbReference type="Gene3D" id="2.40.30.10">
    <property type="entry name" value="Translation factors"/>
    <property type="match status" value="1"/>
</dbReference>
<dbReference type="FunFam" id="3.40.50.80:FF:000019">
    <property type="entry name" value="NADH-cytochrome b5 reductase"/>
    <property type="match status" value="1"/>
</dbReference>
<evidence type="ECO:0000256" key="14">
    <source>
        <dbReference type="PIRSR" id="PIRSR601834-1"/>
    </source>
</evidence>
<feature type="transmembrane region" description="Helical" evidence="15">
    <location>
        <begin position="311"/>
        <end position="332"/>
    </location>
</feature>
<evidence type="ECO:0000313" key="18">
    <source>
        <dbReference type="Proteomes" id="UP001163823"/>
    </source>
</evidence>
<dbReference type="SUPFAM" id="SSF52343">
    <property type="entry name" value="Ferredoxin reductase-like, C-terminal NADP-linked domain"/>
    <property type="match status" value="1"/>
</dbReference>
<feature type="binding site" evidence="14">
    <location>
        <position position="222"/>
    </location>
    <ligand>
        <name>FAD</name>
        <dbReference type="ChEBI" id="CHEBI:57692"/>
    </ligand>
</feature>
<dbReference type="EC" id="1.6.2.2" evidence="4"/>
<feature type="binding site" evidence="14">
    <location>
        <position position="224"/>
    </location>
    <ligand>
        <name>FAD</name>
        <dbReference type="ChEBI" id="CHEBI:57692"/>
    </ligand>
</feature>
<feature type="binding site" evidence="14">
    <location>
        <position position="261"/>
    </location>
    <ligand>
        <name>FAD</name>
        <dbReference type="ChEBI" id="CHEBI:57692"/>
    </ligand>
</feature>
<evidence type="ECO:0000256" key="3">
    <source>
        <dbReference type="ARBA" id="ARBA00006105"/>
    </source>
</evidence>
<name>A0AAD7QJ41_QUISA</name>
<comment type="subcellular location">
    <subcellularLocation>
        <location evidence="2">Mitochondrion outer membrane</location>
    </subcellularLocation>
</comment>
<accession>A0AAD7QJ41</accession>
<dbReference type="InterPro" id="IPR008333">
    <property type="entry name" value="Cbr1-like_FAD-bd_dom"/>
</dbReference>
<keyword evidence="11" id="KW-0520">NAD</keyword>
<dbReference type="Proteomes" id="UP001163823">
    <property type="component" value="Chromosome 1"/>
</dbReference>
<evidence type="ECO:0000256" key="2">
    <source>
        <dbReference type="ARBA" id="ARBA00004294"/>
    </source>
</evidence>
<dbReference type="InterPro" id="IPR001433">
    <property type="entry name" value="OxRdtase_FAD/NAD-bd"/>
</dbReference>
<feature type="domain" description="FAD-binding FR-type" evidence="16">
    <location>
        <begin position="152"/>
        <end position="256"/>
    </location>
</feature>
<keyword evidence="8 14" id="KW-0274">FAD</keyword>
<evidence type="ECO:0000256" key="5">
    <source>
        <dbReference type="ARBA" id="ARBA00022630"/>
    </source>
</evidence>
<dbReference type="PRINTS" id="PR00406">
    <property type="entry name" value="CYTB5RDTASE"/>
</dbReference>
<evidence type="ECO:0000256" key="7">
    <source>
        <dbReference type="ARBA" id="ARBA00022787"/>
    </source>
</evidence>
<keyword evidence="18" id="KW-1185">Reference proteome</keyword>
<feature type="binding site" evidence="14">
    <location>
        <position position="207"/>
    </location>
    <ligand>
        <name>FAD</name>
        <dbReference type="ChEBI" id="CHEBI:57692"/>
    </ligand>
</feature>
<dbReference type="Pfam" id="PF00970">
    <property type="entry name" value="FAD_binding_6"/>
    <property type="match status" value="1"/>
</dbReference>
<dbReference type="PANTHER" id="PTHR19370">
    <property type="entry name" value="NADH-CYTOCHROME B5 REDUCTASE"/>
    <property type="match status" value="1"/>
</dbReference>
<keyword evidence="9 15" id="KW-1133">Transmembrane helix</keyword>
<comment type="cofactor">
    <cofactor evidence="1 14">
        <name>FAD</name>
        <dbReference type="ChEBI" id="CHEBI:57692"/>
    </cofactor>
</comment>
<evidence type="ECO:0000256" key="11">
    <source>
        <dbReference type="ARBA" id="ARBA00023027"/>
    </source>
</evidence>
<organism evidence="17 18">
    <name type="scientific">Quillaja saponaria</name>
    <name type="common">Soap bark tree</name>
    <dbReference type="NCBI Taxonomy" id="32244"/>
    <lineage>
        <taxon>Eukaryota</taxon>
        <taxon>Viridiplantae</taxon>
        <taxon>Streptophyta</taxon>
        <taxon>Embryophyta</taxon>
        <taxon>Tracheophyta</taxon>
        <taxon>Spermatophyta</taxon>
        <taxon>Magnoliopsida</taxon>
        <taxon>eudicotyledons</taxon>
        <taxon>Gunneridae</taxon>
        <taxon>Pentapetalae</taxon>
        <taxon>rosids</taxon>
        <taxon>fabids</taxon>
        <taxon>Fabales</taxon>
        <taxon>Quillajaceae</taxon>
        <taxon>Quillaja</taxon>
    </lineage>
</organism>
<dbReference type="SUPFAM" id="SSF63380">
    <property type="entry name" value="Riboflavin synthase domain-like"/>
    <property type="match status" value="1"/>
</dbReference>
<comment type="similarity">
    <text evidence="3">Belongs to the flavoprotein pyridine nucleotide cytochrome reductase family.</text>
</comment>
<feature type="binding site" evidence="14">
    <location>
        <position position="232"/>
    </location>
    <ligand>
        <name>FAD</name>
        <dbReference type="ChEBI" id="CHEBI:57692"/>
    </ligand>
</feature>
<evidence type="ECO:0000256" key="13">
    <source>
        <dbReference type="ARBA" id="ARBA00023136"/>
    </source>
</evidence>
<dbReference type="KEGG" id="qsa:O6P43_001587"/>
<feature type="transmembrane region" description="Helical" evidence="15">
    <location>
        <begin position="118"/>
        <end position="141"/>
    </location>
</feature>
<keyword evidence="13 15" id="KW-0472">Membrane</keyword>
<gene>
    <name evidence="17" type="ORF">O6P43_001587</name>
</gene>
<protein>
    <recommendedName>
        <fullName evidence="4">cytochrome-b5 reductase</fullName>
        <ecNumber evidence="4">1.6.2.2</ecNumber>
    </recommendedName>
</protein>
<evidence type="ECO:0000256" key="12">
    <source>
        <dbReference type="ARBA" id="ARBA00023128"/>
    </source>
</evidence>
<evidence type="ECO:0000259" key="16">
    <source>
        <dbReference type="PROSITE" id="PS51384"/>
    </source>
</evidence>
<evidence type="ECO:0000313" key="17">
    <source>
        <dbReference type="EMBL" id="KAJ7982466.1"/>
    </source>
</evidence>
<dbReference type="GO" id="GO:0022900">
    <property type="term" value="P:electron transport chain"/>
    <property type="evidence" value="ECO:0007669"/>
    <property type="project" value="TreeGrafter"/>
</dbReference>
<evidence type="ECO:0000256" key="8">
    <source>
        <dbReference type="ARBA" id="ARBA00022827"/>
    </source>
</evidence>
<dbReference type="InterPro" id="IPR039261">
    <property type="entry name" value="FNR_nucleotide-bd"/>
</dbReference>
<dbReference type="GO" id="GO:0090524">
    <property type="term" value="F:cytochrome-b5 reductase activity, acting on NADH"/>
    <property type="evidence" value="ECO:0007669"/>
    <property type="project" value="UniProtKB-EC"/>
</dbReference>
<keyword evidence="6 15" id="KW-0812">Transmembrane</keyword>
<evidence type="ECO:0000256" key="4">
    <source>
        <dbReference type="ARBA" id="ARBA00012011"/>
    </source>
</evidence>
<evidence type="ECO:0000256" key="9">
    <source>
        <dbReference type="ARBA" id="ARBA00022989"/>
    </source>
</evidence>
<proteinExistence type="inferred from homology"/>
<dbReference type="InterPro" id="IPR001834">
    <property type="entry name" value="CBR-like"/>
</dbReference>
<comment type="caution">
    <text evidence="17">The sequence shown here is derived from an EMBL/GenBank/DDBJ whole genome shotgun (WGS) entry which is preliminary data.</text>
</comment>
<evidence type="ECO:0000256" key="15">
    <source>
        <dbReference type="SAM" id="Phobius"/>
    </source>
</evidence>
<dbReference type="Pfam" id="PF00175">
    <property type="entry name" value="NAD_binding_1"/>
    <property type="match status" value="1"/>
</dbReference>
<dbReference type="EMBL" id="JARAOO010000001">
    <property type="protein sequence ID" value="KAJ7982466.1"/>
    <property type="molecule type" value="Genomic_DNA"/>
</dbReference>
<dbReference type="FunFam" id="2.40.30.10:FF:000032">
    <property type="entry name" value="NADH-cytochrome b5 reductase"/>
    <property type="match status" value="1"/>
</dbReference>
<dbReference type="InterPro" id="IPR017938">
    <property type="entry name" value="Riboflavin_synthase-like_b-brl"/>
</dbReference>
<feature type="binding site" evidence="14">
    <location>
        <position position="206"/>
    </location>
    <ligand>
        <name>FAD</name>
        <dbReference type="ChEBI" id="CHEBI:57692"/>
    </ligand>
</feature>
<keyword evidence="12" id="KW-0496">Mitochondrion</keyword>
<reference evidence="17 18" key="1">
    <citation type="journal article" date="2023" name="Science">
        <title>Elucidation of the pathway for biosynthesis of saponin adjuvants from the soapbark tree.</title>
        <authorList>
            <person name="Reed J."/>
            <person name="Orme A."/>
            <person name="El-Demerdash A."/>
            <person name="Owen C."/>
            <person name="Martin L.B.B."/>
            <person name="Misra R.C."/>
            <person name="Kikuchi S."/>
            <person name="Rejzek M."/>
            <person name="Martin A.C."/>
            <person name="Harkess A."/>
            <person name="Leebens-Mack J."/>
            <person name="Louveau T."/>
            <person name="Stephenson M.J."/>
            <person name="Osbourn A."/>
        </authorList>
    </citation>
    <scope>NUCLEOTIDE SEQUENCE [LARGE SCALE GENOMIC DNA]</scope>
    <source>
        <strain evidence="17">S10</strain>
    </source>
</reference>
<dbReference type="GO" id="GO:0005741">
    <property type="term" value="C:mitochondrial outer membrane"/>
    <property type="evidence" value="ECO:0007669"/>
    <property type="project" value="UniProtKB-SubCell"/>
</dbReference>
<evidence type="ECO:0000256" key="10">
    <source>
        <dbReference type="ARBA" id="ARBA00023002"/>
    </source>
</evidence>
<keyword evidence="10" id="KW-0560">Oxidoreductase</keyword>
<dbReference type="CDD" id="cd06183">
    <property type="entry name" value="cyt_b5_reduct_like"/>
    <property type="match status" value="1"/>
</dbReference>
<keyword evidence="5 14" id="KW-0285">Flavoprotein</keyword>
<evidence type="ECO:0000256" key="6">
    <source>
        <dbReference type="ARBA" id="ARBA00022692"/>
    </source>
</evidence>
<keyword evidence="7" id="KW-1000">Mitochondrion outer membrane</keyword>
<evidence type="ECO:0000256" key="1">
    <source>
        <dbReference type="ARBA" id="ARBA00001974"/>
    </source>
</evidence>
<feature type="binding site" evidence="14">
    <location>
        <position position="205"/>
    </location>
    <ligand>
        <name>FAD</name>
        <dbReference type="ChEBI" id="CHEBI:57692"/>
    </ligand>
</feature>
<dbReference type="AlphaFoldDB" id="A0AAD7QJ41"/>
<dbReference type="Gene3D" id="3.40.50.80">
    <property type="entry name" value="Nucleotide-binding domain of ferredoxin-NADP reductase (FNR) module"/>
    <property type="match status" value="1"/>
</dbReference>
<feature type="binding site" evidence="14">
    <location>
        <position position="231"/>
    </location>
    <ligand>
        <name>FAD</name>
        <dbReference type="ChEBI" id="CHEBI:57692"/>
    </ligand>
</feature>
<dbReference type="InterPro" id="IPR017927">
    <property type="entry name" value="FAD-bd_FR_type"/>
</dbReference>
<dbReference type="PROSITE" id="PS51384">
    <property type="entry name" value="FAD_FR"/>
    <property type="match status" value="1"/>
</dbReference>